<dbReference type="NCBIfam" id="TIGR00010">
    <property type="entry name" value="YchF/TatD family DNA exonuclease"/>
    <property type="match status" value="1"/>
</dbReference>
<evidence type="ECO:0000256" key="2">
    <source>
        <dbReference type="ARBA" id="ARBA00022801"/>
    </source>
</evidence>
<protein>
    <submittedName>
        <fullName evidence="3">TatD family hydrolase</fullName>
    </submittedName>
</protein>
<dbReference type="Proteomes" id="UP001183176">
    <property type="component" value="Unassembled WGS sequence"/>
</dbReference>
<evidence type="ECO:0000256" key="1">
    <source>
        <dbReference type="ARBA" id="ARBA00022723"/>
    </source>
</evidence>
<dbReference type="InterPro" id="IPR001130">
    <property type="entry name" value="TatD-like"/>
</dbReference>
<evidence type="ECO:0000313" key="4">
    <source>
        <dbReference type="Proteomes" id="UP001183176"/>
    </source>
</evidence>
<dbReference type="EMBL" id="JAVREH010000029">
    <property type="protein sequence ID" value="MDT0263136.1"/>
    <property type="molecule type" value="Genomic_DNA"/>
</dbReference>
<keyword evidence="1" id="KW-0479">Metal-binding</keyword>
<dbReference type="SUPFAM" id="SSF51556">
    <property type="entry name" value="Metallo-dependent hydrolases"/>
    <property type="match status" value="1"/>
</dbReference>
<accession>A0ABU2JEH0</accession>
<organism evidence="3 4">
    <name type="scientific">Jatrophihabitans lederbergiae</name>
    <dbReference type="NCBI Taxonomy" id="3075547"/>
    <lineage>
        <taxon>Bacteria</taxon>
        <taxon>Bacillati</taxon>
        <taxon>Actinomycetota</taxon>
        <taxon>Actinomycetes</taxon>
        <taxon>Jatrophihabitantales</taxon>
        <taxon>Jatrophihabitantaceae</taxon>
        <taxon>Jatrophihabitans</taxon>
    </lineage>
</organism>
<dbReference type="PIRSF" id="PIRSF005902">
    <property type="entry name" value="DNase_TatD"/>
    <property type="match status" value="1"/>
</dbReference>
<dbReference type="PANTHER" id="PTHR46124:SF2">
    <property type="entry name" value="D-AMINOACYL-TRNA DEACYLASE"/>
    <property type="match status" value="1"/>
</dbReference>
<dbReference type="RefSeq" id="WP_311424283.1">
    <property type="nucleotide sequence ID" value="NZ_JAVREH010000029.1"/>
</dbReference>
<dbReference type="Gene3D" id="3.20.20.140">
    <property type="entry name" value="Metal-dependent hydrolases"/>
    <property type="match status" value="1"/>
</dbReference>
<dbReference type="PROSITE" id="PS01137">
    <property type="entry name" value="TATD_1"/>
    <property type="match status" value="1"/>
</dbReference>
<dbReference type="Pfam" id="PF01026">
    <property type="entry name" value="TatD_DNase"/>
    <property type="match status" value="1"/>
</dbReference>
<comment type="caution">
    <text evidence="3">The sequence shown here is derived from an EMBL/GenBank/DDBJ whole genome shotgun (WGS) entry which is preliminary data.</text>
</comment>
<dbReference type="PANTHER" id="PTHR46124">
    <property type="entry name" value="D-AMINOACYL-TRNA DEACYLASE"/>
    <property type="match status" value="1"/>
</dbReference>
<name>A0ABU2JEH0_9ACTN</name>
<dbReference type="CDD" id="cd01310">
    <property type="entry name" value="TatD_DNAse"/>
    <property type="match status" value="1"/>
</dbReference>
<dbReference type="InterPro" id="IPR032466">
    <property type="entry name" value="Metal_Hydrolase"/>
</dbReference>
<dbReference type="GO" id="GO:0016787">
    <property type="term" value="F:hydrolase activity"/>
    <property type="evidence" value="ECO:0007669"/>
    <property type="project" value="UniProtKB-KW"/>
</dbReference>
<reference evidence="4" key="1">
    <citation type="submission" date="2023-07" db="EMBL/GenBank/DDBJ databases">
        <title>30 novel species of actinomycetes from the DSMZ collection.</title>
        <authorList>
            <person name="Nouioui I."/>
        </authorList>
    </citation>
    <scope>NUCLEOTIDE SEQUENCE [LARGE SCALE GENOMIC DNA]</scope>
    <source>
        <strain evidence="4">DSM 44399</strain>
    </source>
</reference>
<keyword evidence="4" id="KW-1185">Reference proteome</keyword>
<dbReference type="InterPro" id="IPR018228">
    <property type="entry name" value="DNase_TatD-rel_CS"/>
</dbReference>
<proteinExistence type="predicted"/>
<keyword evidence="2 3" id="KW-0378">Hydrolase</keyword>
<evidence type="ECO:0000313" key="3">
    <source>
        <dbReference type="EMBL" id="MDT0263136.1"/>
    </source>
</evidence>
<dbReference type="InterPro" id="IPR015991">
    <property type="entry name" value="TatD/YcfH-like"/>
</dbReference>
<gene>
    <name evidence="3" type="ORF">RM423_17245</name>
</gene>
<sequence length="281" mass="30448">MARDDTPPPLPEPLAGTVFDSHCHFDSMSSRAGFSEPGTAASPEYIDDAMAQASAVGVTKAINVGCEVGEWQAALASTGHPDVLAALAVHPTAVRGLTEDHYTELERLLAHPRVVAVGETGLDYYWDRTTPAEQQQHFRRHIELSKRVGKPLMIHDRDAHADVLRILREEGAPDAGVVFHAFSGDAGMARECVDAGYLLSFPGVLTFKNAPGLREAARSIPLEHVLVETDAPFLTAHPYRGRPNAPYLIPLVVRLLAELKKVDESVVCATISATGRRFFGL</sequence>